<reference evidence="2" key="1">
    <citation type="submission" date="2021-01" db="EMBL/GenBank/DDBJ databases">
        <authorList>
            <person name="Corre E."/>
            <person name="Pelletier E."/>
            <person name="Niang G."/>
            <person name="Scheremetjew M."/>
            <person name="Finn R."/>
            <person name="Kale V."/>
            <person name="Holt S."/>
            <person name="Cochrane G."/>
            <person name="Meng A."/>
            <person name="Brown T."/>
            <person name="Cohen L."/>
        </authorList>
    </citation>
    <scope>NUCLEOTIDE SEQUENCE</scope>
    <source>
        <strain evidence="2">CCAC1681</strain>
    </source>
</reference>
<evidence type="ECO:0000313" key="2">
    <source>
        <dbReference type="EMBL" id="CAD8451141.1"/>
    </source>
</evidence>
<feature type="compositionally biased region" description="Basic residues" evidence="1">
    <location>
        <begin position="65"/>
        <end position="76"/>
    </location>
</feature>
<feature type="region of interest" description="Disordered" evidence="1">
    <location>
        <begin position="29"/>
        <end position="87"/>
    </location>
</feature>
<accession>A0A7S0H093</accession>
<sequence length="156" mass="16302">MATATVAMAAALGSGAFLGGGVRLGNVRGFGSARAPLPARAPRASLGSKGDDADAWSSSSESRPPRARRASSKPKPKPLDDPREVADDLWRRAQSAREAAKGVACFAALSSNGAAFAQLQTNAQAAELWRRAEDLEEAALAAWKECGEDFSFAQEK</sequence>
<dbReference type="EMBL" id="HBEN01014429">
    <property type="protein sequence ID" value="CAD8451141.1"/>
    <property type="molecule type" value="Transcribed_RNA"/>
</dbReference>
<gene>
    <name evidence="2" type="ORF">MSP1401_LOCUS12035</name>
</gene>
<organism evidence="2">
    <name type="scientific">Micromonas pusilla</name>
    <name type="common">Picoplanktonic green alga</name>
    <name type="synonym">Chromulina pusilla</name>
    <dbReference type="NCBI Taxonomy" id="38833"/>
    <lineage>
        <taxon>Eukaryota</taxon>
        <taxon>Viridiplantae</taxon>
        <taxon>Chlorophyta</taxon>
        <taxon>Mamiellophyceae</taxon>
        <taxon>Mamiellales</taxon>
        <taxon>Mamiellaceae</taxon>
        <taxon>Micromonas</taxon>
    </lineage>
</organism>
<proteinExistence type="predicted"/>
<dbReference type="AlphaFoldDB" id="A0A7S0H093"/>
<evidence type="ECO:0000256" key="1">
    <source>
        <dbReference type="SAM" id="MobiDB-lite"/>
    </source>
</evidence>
<protein>
    <submittedName>
        <fullName evidence="2">Uncharacterized protein</fullName>
    </submittedName>
</protein>
<feature type="compositionally biased region" description="Basic and acidic residues" evidence="1">
    <location>
        <begin position="77"/>
        <end position="87"/>
    </location>
</feature>
<name>A0A7S0H093_MICPS</name>
<feature type="compositionally biased region" description="Low complexity" evidence="1">
    <location>
        <begin position="29"/>
        <end position="48"/>
    </location>
</feature>